<keyword evidence="2" id="KW-1185">Reference proteome</keyword>
<reference evidence="1 2" key="1">
    <citation type="journal article" date="2021" name="BMC Biol.">
        <title>Horizontally acquired antibacterial genes associated with adaptive radiation of ladybird beetles.</title>
        <authorList>
            <person name="Li H.S."/>
            <person name="Tang X.F."/>
            <person name="Huang Y.H."/>
            <person name="Xu Z.Y."/>
            <person name="Chen M.L."/>
            <person name="Du X.Y."/>
            <person name="Qiu B.Y."/>
            <person name="Chen P.T."/>
            <person name="Zhang W."/>
            <person name="Slipinski A."/>
            <person name="Escalona H.E."/>
            <person name="Waterhouse R.M."/>
            <person name="Zwick A."/>
            <person name="Pang H."/>
        </authorList>
    </citation>
    <scope>NUCLEOTIDE SEQUENCE [LARGE SCALE GENOMIC DNA]</scope>
    <source>
        <strain evidence="1">SYSU2018</strain>
    </source>
</reference>
<feature type="non-terminal residue" evidence="1">
    <location>
        <position position="168"/>
    </location>
</feature>
<accession>A0ABD2NPB7</accession>
<evidence type="ECO:0000313" key="2">
    <source>
        <dbReference type="Proteomes" id="UP001516400"/>
    </source>
</evidence>
<proteinExistence type="predicted"/>
<comment type="caution">
    <text evidence="1">The sequence shown here is derived from an EMBL/GenBank/DDBJ whole genome shotgun (WGS) entry which is preliminary data.</text>
</comment>
<dbReference type="EMBL" id="JABFTP020000124">
    <property type="protein sequence ID" value="KAL3280414.1"/>
    <property type="molecule type" value="Genomic_DNA"/>
</dbReference>
<protein>
    <submittedName>
        <fullName evidence="1">Uncharacterized protein</fullName>
    </submittedName>
</protein>
<organism evidence="1 2">
    <name type="scientific">Cryptolaemus montrouzieri</name>
    <dbReference type="NCBI Taxonomy" id="559131"/>
    <lineage>
        <taxon>Eukaryota</taxon>
        <taxon>Metazoa</taxon>
        <taxon>Ecdysozoa</taxon>
        <taxon>Arthropoda</taxon>
        <taxon>Hexapoda</taxon>
        <taxon>Insecta</taxon>
        <taxon>Pterygota</taxon>
        <taxon>Neoptera</taxon>
        <taxon>Endopterygota</taxon>
        <taxon>Coleoptera</taxon>
        <taxon>Polyphaga</taxon>
        <taxon>Cucujiformia</taxon>
        <taxon>Coccinelloidea</taxon>
        <taxon>Coccinellidae</taxon>
        <taxon>Scymninae</taxon>
        <taxon>Scymnini</taxon>
        <taxon>Cryptolaemus</taxon>
    </lineage>
</organism>
<gene>
    <name evidence="1" type="ORF">HHI36_017896</name>
</gene>
<dbReference type="AlphaFoldDB" id="A0ABD2NPB7"/>
<name>A0ABD2NPB7_9CUCU</name>
<sequence>MITKNNCSAKEIEVSFSLATGMRGCKSSYTRSIPNVISETASRAFEAENDGGGSNRRTPPMRTWGTLTSSTDQYSSWTGTVLHRDSCLLYIQSSSRCRGTCYLMSSHETCKRKQSTFHNAASENRRNDTNKFSSITAYVMSSEKRNSFYPLHWKLKDRIIYEYIRKNN</sequence>
<dbReference type="Proteomes" id="UP001516400">
    <property type="component" value="Unassembled WGS sequence"/>
</dbReference>
<evidence type="ECO:0000313" key="1">
    <source>
        <dbReference type="EMBL" id="KAL3280414.1"/>
    </source>
</evidence>